<dbReference type="Proteomes" id="UP000230066">
    <property type="component" value="Unassembled WGS sequence"/>
</dbReference>
<accession>A0A4E0RAV7</accession>
<keyword evidence="1" id="KW-0830">Ubiquinone</keyword>
<sequence>MLSAVRPFGSTGVLVARSTVRSMAYWNIEWKPAPYPCTKAQREAAAKRYGVLLSDYKPFENDGLAPGDYPDLRPFCESNRDPWEHYDYYPVKRNYNEPVPFYYEFYSEAGADPDMQHTLFFGEPLWRILLKSLILPAVIAFVLWGGSCYPIFPPEKAKQFPFCGDKEHYTFEPDE</sequence>
<protein>
    <submittedName>
        <fullName evidence="1">NADH dehydrogenase ubiquinone 1 beta</fullName>
    </submittedName>
</protein>
<evidence type="ECO:0000313" key="2">
    <source>
        <dbReference type="Proteomes" id="UP000230066"/>
    </source>
</evidence>
<dbReference type="EMBL" id="JXXN02002122">
    <property type="protein sequence ID" value="THD23484.1"/>
    <property type="molecule type" value="Genomic_DNA"/>
</dbReference>
<reference evidence="1" key="1">
    <citation type="submission" date="2019-03" db="EMBL/GenBank/DDBJ databases">
        <title>Improved annotation for the trematode Fasciola hepatica.</title>
        <authorList>
            <person name="Choi Y.-J."/>
            <person name="Martin J."/>
            <person name="Mitreva M."/>
        </authorList>
    </citation>
    <scope>NUCLEOTIDE SEQUENCE [LARGE SCALE GENOMIC DNA]</scope>
</reference>
<dbReference type="PANTHER" id="PTHR12840">
    <property type="entry name" value="NADH-UBIQUINONE OXIDOREDUCTASE ASHI SUBUNIT"/>
    <property type="match status" value="1"/>
</dbReference>
<dbReference type="InterPro" id="IPR008699">
    <property type="entry name" value="NDUFB8"/>
</dbReference>
<dbReference type="PANTHER" id="PTHR12840:SF1">
    <property type="entry name" value="NADH DEHYDROGENASE [UBIQUINONE] 1 BETA SUBCOMPLEX SUBUNIT 8, MITOCHONDRIAL"/>
    <property type="match status" value="1"/>
</dbReference>
<dbReference type="AlphaFoldDB" id="A0A4E0RAV7"/>
<evidence type="ECO:0000313" key="1">
    <source>
        <dbReference type="EMBL" id="THD23484.1"/>
    </source>
</evidence>
<organism evidence="1 2">
    <name type="scientific">Fasciola hepatica</name>
    <name type="common">Liver fluke</name>
    <dbReference type="NCBI Taxonomy" id="6192"/>
    <lineage>
        <taxon>Eukaryota</taxon>
        <taxon>Metazoa</taxon>
        <taxon>Spiralia</taxon>
        <taxon>Lophotrochozoa</taxon>
        <taxon>Platyhelminthes</taxon>
        <taxon>Trematoda</taxon>
        <taxon>Digenea</taxon>
        <taxon>Plagiorchiida</taxon>
        <taxon>Echinostomata</taxon>
        <taxon>Echinostomatoidea</taxon>
        <taxon>Fasciolidae</taxon>
        <taxon>Fasciola</taxon>
    </lineage>
</organism>
<name>A0A4E0RAV7_FASHE</name>
<comment type="caution">
    <text evidence="1">The sequence shown here is derived from an EMBL/GenBank/DDBJ whole genome shotgun (WGS) entry which is preliminary data.</text>
</comment>
<dbReference type="Pfam" id="PF05821">
    <property type="entry name" value="NDUF_B8"/>
    <property type="match status" value="1"/>
</dbReference>
<keyword evidence="2" id="KW-1185">Reference proteome</keyword>
<gene>
    <name evidence="1" type="ORF">D915_005687</name>
</gene>
<proteinExistence type="predicted"/>
<dbReference type="GO" id="GO:0005739">
    <property type="term" value="C:mitochondrion"/>
    <property type="evidence" value="ECO:0007669"/>
    <property type="project" value="InterPro"/>
</dbReference>